<dbReference type="Gene3D" id="1.10.260.40">
    <property type="entry name" value="lambda repressor-like DNA-binding domains"/>
    <property type="match status" value="1"/>
</dbReference>
<accession>A0A845BKN8</accession>
<proteinExistence type="predicted"/>
<evidence type="ECO:0000256" key="3">
    <source>
        <dbReference type="ARBA" id="ARBA00023163"/>
    </source>
</evidence>
<dbReference type="RefSeq" id="WP_160794567.1">
    <property type="nucleotide sequence ID" value="NZ_WSSB01000001.1"/>
</dbReference>
<dbReference type="SMART" id="SM00530">
    <property type="entry name" value="HTH_XRE"/>
    <property type="match status" value="1"/>
</dbReference>
<dbReference type="EMBL" id="WSSB01000001">
    <property type="protein sequence ID" value="MXR35844.1"/>
    <property type="molecule type" value="Genomic_DNA"/>
</dbReference>
<dbReference type="Proteomes" id="UP000467214">
    <property type="component" value="Unassembled WGS sequence"/>
</dbReference>
<gene>
    <name evidence="5" type="ORF">GQF02_02500</name>
</gene>
<evidence type="ECO:0000256" key="2">
    <source>
        <dbReference type="ARBA" id="ARBA00023125"/>
    </source>
</evidence>
<sequence length="91" mass="10258">MPNPIAECVDEKPCTSLKILAENMRGLRARLGWSQEELAFHAGLHRTFIAHVERERRNLSLANIEKIADALGIPVWEILRPQSLAAAEKNM</sequence>
<dbReference type="InterPro" id="IPR050807">
    <property type="entry name" value="TransReg_Diox_bact_type"/>
</dbReference>
<keyword evidence="2" id="KW-0238">DNA-binding</keyword>
<dbReference type="GO" id="GO:0005829">
    <property type="term" value="C:cytosol"/>
    <property type="evidence" value="ECO:0007669"/>
    <property type="project" value="TreeGrafter"/>
</dbReference>
<evidence type="ECO:0000259" key="4">
    <source>
        <dbReference type="PROSITE" id="PS50943"/>
    </source>
</evidence>
<comment type="caution">
    <text evidence="5">The sequence shown here is derived from an EMBL/GenBank/DDBJ whole genome shotgun (WGS) entry which is preliminary data.</text>
</comment>
<evidence type="ECO:0000313" key="5">
    <source>
        <dbReference type="EMBL" id="MXR35844.1"/>
    </source>
</evidence>
<organism evidence="5 6">
    <name type="scientific">Craterilacuibacter sinensis</name>
    <dbReference type="NCBI Taxonomy" id="2686017"/>
    <lineage>
        <taxon>Bacteria</taxon>
        <taxon>Pseudomonadati</taxon>
        <taxon>Pseudomonadota</taxon>
        <taxon>Betaproteobacteria</taxon>
        <taxon>Neisseriales</taxon>
        <taxon>Neisseriaceae</taxon>
        <taxon>Craterilacuibacter</taxon>
    </lineage>
</organism>
<dbReference type="InterPro" id="IPR001387">
    <property type="entry name" value="Cro/C1-type_HTH"/>
</dbReference>
<dbReference type="GO" id="GO:0003677">
    <property type="term" value="F:DNA binding"/>
    <property type="evidence" value="ECO:0007669"/>
    <property type="project" value="UniProtKB-KW"/>
</dbReference>
<dbReference type="PANTHER" id="PTHR46797">
    <property type="entry name" value="HTH-TYPE TRANSCRIPTIONAL REGULATOR"/>
    <property type="match status" value="1"/>
</dbReference>
<dbReference type="CDD" id="cd00093">
    <property type="entry name" value="HTH_XRE"/>
    <property type="match status" value="1"/>
</dbReference>
<dbReference type="AlphaFoldDB" id="A0A845BKN8"/>
<keyword evidence="1" id="KW-0805">Transcription regulation</keyword>
<dbReference type="PANTHER" id="PTHR46797:SF23">
    <property type="entry name" value="HTH-TYPE TRANSCRIPTIONAL REGULATOR SUTR"/>
    <property type="match status" value="1"/>
</dbReference>
<dbReference type="Pfam" id="PF01381">
    <property type="entry name" value="HTH_3"/>
    <property type="match status" value="1"/>
</dbReference>
<keyword evidence="3" id="KW-0804">Transcription</keyword>
<dbReference type="PROSITE" id="PS50943">
    <property type="entry name" value="HTH_CROC1"/>
    <property type="match status" value="1"/>
</dbReference>
<dbReference type="GO" id="GO:0003700">
    <property type="term" value="F:DNA-binding transcription factor activity"/>
    <property type="evidence" value="ECO:0007669"/>
    <property type="project" value="TreeGrafter"/>
</dbReference>
<dbReference type="InterPro" id="IPR010982">
    <property type="entry name" value="Lambda_DNA-bd_dom_sf"/>
</dbReference>
<dbReference type="SUPFAM" id="SSF47413">
    <property type="entry name" value="lambda repressor-like DNA-binding domains"/>
    <property type="match status" value="1"/>
</dbReference>
<reference evidence="5 6" key="1">
    <citation type="submission" date="2019-12" db="EMBL/GenBank/DDBJ databases">
        <title>Neisseriaceae gen. nov. sp. Genome sequencing and assembly.</title>
        <authorList>
            <person name="Liu Z."/>
            <person name="Li A."/>
        </authorList>
    </citation>
    <scope>NUCLEOTIDE SEQUENCE [LARGE SCALE GENOMIC DNA]</scope>
    <source>
        <strain evidence="5 6">B2N2-7</strain>
    </source>
</reference>
<feature type="domain" description="HTH cro/C1-type" evidence="4">
    <location>
        <begin position="24"/>
        <end position="78"/>
    </location>
</feature>
<evidence type="ECO:0000313" key="6">
    <source>
        <dbReference type="Proteomes" id="UP000467214"/>
    </source>
</evidence>
<protein>
    <submittedName>
        <fullName evidence="5">Helix-turn-helix domain-containing protein</fullName>
    </submittedName>
</protein>
<evidence type="ECO:0000256" key="1">
    <source>
        <dbReference type="ARBA" id="ARBA00023015"/>
    </source>
</evidence>
<keyword evidence="6" id="KW-1185">Reference proteome</keyword>
<name>A0A845BKN8_9NEIS</name>